<protein>
    <submittedName>
        <fullName evidence="1">Uncharacterized protein</fullName>
    </submittedName>
</protein>
<keyword evidence="2" id="KW-1185">Reference proteome</keyword>
<dbReference type="RefSeq" id="WP_119885644.1">
    <property type="nucleotide sequence ID" value="NZ_CP067170.1"/>
</dbReference>
<dbReference type="AlphaFoldDB" id="A0A418ZZ40"/>
<comment type="caution">
    <text evidence="1">The sequence shown here is derived from an EMBL/GenBank/DDBJ whole genome shotgun (WGS) entry which is preliminary data.</text>
</comment>
<evidence type="ECO:0000313" key="1">
    <source>
        <dbReference type="EMBL" id="RJL05823.1"/>
    </source>
</evidence>
<dbReference type="OrthoDB" id="7777565at2"/>
<organism evidence="1 2">
    <name type="scientific">Paracoccus aestuarii</name>
    <dbReference type="NCBI Taxonomy" id="453842"/>
    <lineage>
        <taxon>Bacteria</taxon>
        <taxon>Pseudomonadati</taxon>
        <taxon>Pseudomonadota</taxon>
        <taxon>Alphaproteobacteria</taxon>
        <taxon>Rhodobacterales</taxon>
        <taxon>Paracoccaceae</taxon>
        <taxon>Paracoccus</taxon>
    </lineage>
</organism>
<dbReference type="EMBL" id="QZEV01000017">
    <property type="protein sequence ID" value="RJL05823.1"/>
    <property type="molecule type" value="Genomic_DNA"/>
</dbReference>
<reference evidence="1 2" key="1">
    <citation type="submission" date="2018-09" db="EMBL/GenBank/DDBJ databases">
        <title>Paracoccus onubensis nov. sp. a moderate halophilic bacterium isolated from Gruta de las Maravillas (Aracena, Spain).</title>
        <authorList>
            <person name="Jurado V."/>
            <person name="Gutierrez-Patricio S."/>
            <person name="Gonzalez-Pimentel J.L."/>
            <person name="Laiz L."/>
            <person name="Saiz-Jimenez C."/>
        </authorList>
    </citation>
    <scope>NUCLEOTIDE SEQUENCE [LARGE SCALE GENOMIC DNA]</scope>
    <source>
        <strain evidence="1 2">DSM 19484</strain>
    </source>
</reference>
<dbReference type="Proteomes" id="UP000285530">
    <property type="component" value="Unassembled WGS sequence"/>
</dbReference>
<proteinExistence type="predicted"/>
<accession>A0A418ZZ40</accession>
<gene>
    <name evidence="1" type="ORF">D3P06_05730</name>
</gene>
<sequence length="67" mass="7619">MARFVIVMGAAPQLKLSRTGREFDAALQPMAFDSHQAAWDYVLRHSEEPPLKGHRAEIIEDLSLRDQ</sequence>
<evidence type="ECO:0000313" key="2">
    <source>
        <dbReference type="Proteomes" id="UP000285530"/>
    </source>
</evidence>
<name>A0A418ZZ40_9RHOB</name>